<dbReference type="SUPFAM" id="SSF158682">
    <property type="entry name" value="TerB-like"/>
    <property type="match status" value="1"/>
</dbReference>
<name>A0A0K1PUV7_9BACT</name>
<proteinExistence type="predicted"/>
<dbReference type="KEGG" id="llu:AKJ09_03977"/>
<evidence type="ECO:0000313" key="1">
    <source>
        <dbReference type="EMBL" id="AKU97313.1"/>
    </source>
</evidence>
<dbReference type="InterPro" id="IPR029024">
    <property type="entry name" value="TerB-like"/>
</dbReference>
<dbReference type="CDD" id="cd07177">
    <property type="entry name" value="terB_like"/>
    <property type="match status" value="1"/>
</dbReference>
<dbReference type="STRING" id="1391654.AKJ09_03977"/>
<dbReference type="RefSeq" id="WP_146648468.1">
    <property type="nucleotide sequence ID" value="NZ_CP012333.1"/>
</dbReference>
<reference evidence="1 2" key="1">
    <citation type="submission" date="2015-08" db="EMBL/GenBank/DDBJ databases">
        <authorList>
            <person name="Babu N.S."/>
            <person name="Beckwith C.J."/>
            <person name="Beseler K.G."/>
            <person name="Brison A."/>
            <person name="Carone J.V."/>
            <person name="Caskin T.P."/>
            <person name="Diamond M."/>
            <person name="Durham M.E."/>
            <person name="Foxe J.M."/>
            <person name="Go M."/>
            <person name="Henderson B.A."/>
            <person name="Jones I.B."/>
            <person name="McGettigan J.A."/>
            <person name="Micheletti S.J."/>
            <person name="Nasrallah M.E."/>
            <person name="Ortiz D."/>
            <person name="Piller C.R."/>
            <person name="Privatt S.R."/>
            <person name="Schneider S.L."/>
            <person name="Sharp S."/>
            <person name="Smith T.C."/>
            <person name="Stanton J.D."/>
            <person name="Ullery H.E."/>
            <person name="Wilson R.J."/>
            <person name="Serrano M.G."/>
            <person name="Buck G."/>
            <person name="Lee V."/>
            <person name="Wang Y."/>
            <person name="Carvalho R."/>
            <person name="Voegtly L."/>
            <person name="Shi R."/>
            <person name="Duckworth R."/>
            <person name="Johnson A."/>
            <person name="Loviza R."/>
            <person name="Walstead R."/>
            <person name="Shah Z."/>
            <person name="Kiflezghi M."/>
            <person name="Wade K."/>
            <person name="Ball S.L."/>
            <person name="Bradley K.W."/>
            <person name="Asai D.J."/>
            <person name="Bowman C.A."/>
            <person name="Russell D.A."/>
            <person name="Pope W.H."/>
            <person name="Jacobs-Sera D."/>
            <person name="Hendrix R.W."/>
            <person name="Hatfull G.F."/>
        </authorList>
    </citation>
    <scope>NUCLEOTIDE SEQUENCE [LARGE SCALE GENOMIC DNA]</scope>
    <source>
        <strain evidence="1 2">DSM 27648</strain>
    </source>
</reference>
<dbReference type="Gene3D" id="1.10.3680.10">
    <property type="entry name" value="TerB-like"/>
    <property type="match status" value="1"/>
</dbReference>
<protein>
    <submittedName>
        <fullName evidence="1">Uncharacterized protein</fullName>
    </submittedName>
</protein>
<dbReference type="EMBL" id="CP012333">
    <property type="protein sequence ID" value="AKU97313.1"/>
    <property type="molecule type" value="Genomic_DNA"/>
</dbReference>
<evidence type="ECO:0000313" key="2">
    <source>
        <dbReference type="Proteomes" id="UP000064967"/>
    </source>
</evidence>
<dbReference type="OrthoDB" id="5492859at2"/>
<sequence length="374" mass="40384">MTMDAYAPSIDPKTYALGRLVGALAEDGIFALASGGGPIALEGLGKRRGEAYAAILAGHRLNTMSMEFDPWVVEMTRAMAPIHAPAWMPMSEVIREKVTLEAGARGLRAIFSSKPSDKDVQRVKRLGTLAVRVLRAVSIADGPLDAEEARTIAGVIASLGLPDADAQTLYAELPVPVEQLDVYGDIEPAVAKALVRGAWLAAASDQIDPREEHVVRVLANKLGIPAMDMEVMRNDVVQRIEMRRMGGIAVIDAIRYVLADRMPGHGVTLAAKAGTLLIPRRYREEALAPIGHGARVVLAKRFVHLSSDDKLMVLGVTWAAAMYEDPSLARRALLRARHERVAADMGEDGSKARHPVDEWFTDVLAPAAWPMGAD</sequence>
<keyword evidence="2" id="KW-1185">Reference proteome</keyword>
<gene>
    <name evidence="1" type="ORF">AKJ09_03977</name>
</gene>
<organism evidence="1 2">
    <name type="scientific">Labilithrix luteola</name>
    <dbReference type="NCBI Taxonomy" id="1391654"/>
    <lineage>
        <taxon>Bacteria</taxon>
        <taxon>Pseudomonadati</taxon>
        <taxon>Myxococcota</taxon>
        <taxon>Polyangia</taxon>
        <taxon>Polyangiales</taxon>
        <taxon>Labilitrichaceae</taxon>
        <taxon>Labilithrix</taxon>
    </lineage>
</organism>
<accession>A0A0K1PUV7</accession>
<dbReference type="Proteomes" id="UP000064967">
    <property type="component" value="Chromosome"/>
</dbReference>
<dbReference type="AlphaFoldDB" id="A0A0K1PUV7"/>